<evidence type="ECO:0000313" key="3">
    <source>
        <dbReference type="Proteomes" id="UP000504637"/>
    </source>
</evidence>
<dbReference type="RefSeq" id="XP_033464430.1">
    <property type="nucleotide sequence ID" value="XM_033599217.1"/>
</dbReference>
<accession>A0A6J3MI58</accession>
<dbReference type="Pfam" id="PF26434">
    <property type="entry name" value="YAG7_C"/>
    <property type="match status" value="1"/>
</dbReference>
<reference evidence="4" key="1">
    <citation type="submission" date="2020-01" db="EMBL/GenBank/DDBJ databases">
        <authorList>
            <consortium name="DOE Joint Genome Institute"/>
            <person name="Haridas S."/>
            <person name="Albert R."/>
            <person name="Binder M."/>
            <person name="Bloem J."/>
            <person name="Labutti K."/>
            <person name="Salamov A."/>
            <person name="Andreopoulos B."/>
            <person name="Baker S.E."/>
            <person name="Barry K."/>
            <person name="Bills G."/>
            <person name="Bluhm B.H."/>
            <person name="Cannon C."/>
            <person name="Castanera R."/>
            <person name="Culley D.E."/>
            <person name="Daum C."/>
            <person name="Ezra D."/>
            <person name="Gonzalez J.B."/>
            <person name="Henrissat B."/>
            <person name="Kuo A."/>
            <person name="Liang C."/>
            <person name="Lipzen A."/>
            <person name="Lutzoni F."/>
            <person name="Magnuson J."/>
            <person name="Mondo S."/>
            <person name="Nolan M."/>
            <person name="Ohm R."/>
            <person name="Pangilinan J."/>
            <person name="Park H.-J."/>
            <person name="Ramirez L."/>
            <person name="Alfaro M."/>
            <person name="Sun H."/>
            <person name="Tritt A."/>
            <person name="Yoshinaga Y."/>
            <person name="Zwiers L.-H."/>
            <person name="Turgeon B.G."/>
            <person name="Goodwin S.B."/>
            <person name="Spatafora J.W."/>
            <person name="Crous P.W."/>
            <person name="Grigoriev I.V."/>
        </authorList>
    </citation>
    <scope>NUCLEOTIDE SEQUENCE</scope>
    <source>
        <strain evidence="4">CBS 342.82</strain>
    </source>
</reference>
<evidence type="ECO:0000259" key="2">
    <source>
        <dbReference type="Pfam" id="PF26434"/>
    </source>
</evidence>
<sequence>MASAVDNNTNLNGESKSARKRASKGSTEANGTASTLPVVPLNHIKENSAAADSENATDHPYLRELQKQIRNITKKLSASQKIDAIIAENPGKSLDSLVADRKLNADQKAAALKKPQLQAQLAQLEEQSAHYRKFDADYQVKFNKQREDLLATHRDEKAVDAAINLIEGSSEQVLSIEGTPTPITYAQVKEASVSHAPFQAEEAWLESVEEARGGQPAEEVPGANGSDPTIVNAGLTELNAQSTAAAAQEQVPTVQVTVGETSGNVAGDRWDTAAAGNSNESALEESYEIIPRPAEEVNDTTGAAPLPPQGLNWADEPSTHDVPTGNQAGEAWDTRAPGDQTESGAVAASGPDDGFHEVPGRNRGRGGFRGRGDGEFRGRGGRRGNFRGRGDGEFRGGRGGRGAFRGDGEHRGGRGGGRGGPRGGPRGGGDAPRGAPAS</sequence>
<feature type="region of interest" description="Disordered" evidence="1">
    <location>
        <begin position="298"/>
        <end position="438"/>
    </location>
</feature>
<feature type="compositionally biased region" description="Gly residues" evidence="1">
    <location>
        <begin position="414"/>
        <end position="431"/>
    </location>
</feature>
<gene>
    <name evidence="4" type="ORF">K489DRAFT_15032</name>
</gene>
<feature type="region of interest" description="Disordered" evidence="1">
    <location>
        <begin position="1"/>
        <end position="59"/>
    </location>
</feature>
<dbReference type="GeneID" id="54357016"/>
<protein>
    <recommendedName>
        <fullName evidence="2">YAG7-like dimerisation domain-containing protein</fullName>
    </recommendedName>
</protein>
<dbReference type="Proteomes" id="UP000504637">
    <property type="component" value="Unplaced"/>
</dbReference>
<feature type="compositionally biased region" description="Polar residues" evidence="1">
    <location>
        <begin position="25"/>
        <end position="35"/>
    </location>
</feature>
<dbReference type="OrthoDB" id="5399559at2759"/>
<name>A0A6J3MI58_9PEZI</name>
<keyword evidence="3" id="KW-1185">Reference proteome</keyword>
<evidence type="ECO:0000256" key="1">
    <source>
        <dbReference type="SAM" id="MobiDB-lite"/>
    </source>
</evidence>
<feature type="domain" description="YAG7-like dimerisation" evidence="2">
    <location>
        <begin position="154"/>
        <end position="192"/>
    </location>
</feature>
<proteinExistence type="predicted"/>
<feature type="region of interest" description="Disordered" evidence="1">
    <location>
        <begin position="262"/>
        <end position="285"/>
    </location>
</feature>
<organism evidence="4">
    <name type="scientific">Dissoconium aciculare CBS 342.82</name>
    <dbReference type="NCBI Taxonomy" id="1314786"/>
    <lineage>
        <taxon>Eukaryota</taxon>
        <taxon>Fungi</taxon>
        <taxon>Dikarya</taxon>
        <taxon>Ascomycota</taxon>
        <taxon>Pezizomycotina</taxon>
        <taxon>Dothideomycetes</taxon>
        <taxon>Dothideomycetidae</taxon>
        <taxon>Mycosphaerellales</taxon>
        <taxon>Dissoconiaceae</taxon>
        <taxon>Dissoconium</taxon>
    </lineage>
</organism>
<reference evidence="4" key="2">
    <citation type="submission" date="2020-04" db="EMBL/GenBank/DDBJ databases">
        <authorList>
            <consortium name="NCBI Genome Project"/>
        </authorList>
    </citation>
    <scope>NUCLEOTIDE SEQUENCE</scope>
    <source>
        <strain evidence="4">CBS 342.82</strain>
    </source>
</reference>
<dbReference type="InterPro" id="IPR058602">
    <property type="entry name" value="YAG7_dimerisation_dom"/>
</dbReference>
<feature type="compositionally biased region" description="Polar residues" evidence="1">
    <location>
        <begin position="1"/>
        <end position="14"/>
    </location>
</feature>
<evidence type="ECO:0000313" key="4">
    <source>
        <dbReference type="RefSeq" id="XP_033464430.1"/>
    </source>
</evidence>
<reference evidence="4" key="3">
    <citation type="submission" date="2025-08" db="UniProtKB">
        <authorList>
            <consortium name="RefSeq"/>
        </authorList>
    </citation>
    <scope>IDENTIFICATION</scope>
    <source>
        <strain evidence="4">CBS 342.82</strain>
    </source>
</reference>
<dbReference type="AlphaFoldDB" id="A0A6J3MI58"/>